<dbReference type="InterPro" id="IPR029060">
    <property type="entry name" value="PIN-like_dom_sf"/>
</dbReference>
<dbReference type="InterPro" id="IPR051451">
    <property type="entry name" value="PhoH2-like"/>
</dbReference>
<name>A0ABX1LQU9_9CYAN</name>
<comment type="caution">
    <text evidence="5">The sequence shown here is derived from an EMBL/GenBank/DDBJ whole genome shotgun (WGS) entry which is preliminary data.</text>
</comment>
<evidence type="ECO:0000313" key="6">
    <source>
        <dbReference type="Proteomes" id="UP000738376"/>
    </source>
</evidence>
<comment type="similarity">
    <text evidence="3">In the N-terminal section; belongs to the PINc/VapC protein family.</text>
</comment>
<evidence type="ECO:0000256" key="3">
    <source>
        <dbReference type="ARBA" id="ARBA00046345"/>
    </source>
</evidence>
<dbReference type="Gene3D" id="3.40.50.300">
    <property type="entry name" value="P-loop containing nucleotide triphosphate hydrolases"/>
    <property type="match status" value="1"/>
</dbReference>
<accession>A0ABX1LQU9</accession>
<evidence type="ECO:0000256" key="2">
    <source>
        <dbReference type="ARBA" id="ARBA00022840"/>
    </source>
</evidence>
<dbReference type="RefSeq" id="WP_169362230.1">
    <property type="nucleotide sequence ID" value="NZ_JAAVJL010000001.1"/>
</dbReference>
<dbReference type="EMBL" id="JAAVJL010000001">
    <property type="protein sequence ID" value="NMF57164.1"/>
    <property type="molecule type" value="Genomic_DNA"/>
</dbReference>
<dbReference type="SUPFAM" id="SSF88723">
    <property type="entry name" value="PIN domain-like"/>
    <property type="match status" value="1"/>
</dbReference>
<dbReference type="InterPro" id="IPR003714">
    <property type="entry name" value="PhoH"/>
</dbReference>
<organism evidence="5 6">
    <name type="scientific">Pseudanabaena yagii GIHE-NHR1</name>
    <dbReference type="NCBI Taxonomy" id="2722753"/>
    <lineage>
        <taxon>Bacteria</taxon>
        <taxon>Bacillati</taxon>
        <taxon>Cyanobacteriota</taxon>
        <taxon>Cyanophyceae</taxon>
        <taxon>Pseudanabaenales</taxon>
        <taxon>Pseudanabaenaceae</taxon>
        <taxon>Pseudanabaena</taxon>
        <taxon>Pseudanabaena yagii</taxon>
    </lineage>
</organism>
<keyword evidence="2" id="KW-0067">ATP-binding</keyword>
<evidence type="ECO:0000259" key="4">
    <source>
        <dbReference type="SMART" id="SM00670"/>
    </source>
</evidence>
<dbReference type="Pfam" id="PF13638">
    <property type="entry name" value="PIN_4"/>
    <property type="match status" value="1"/>
</dbReference>
<evidence type="ECO:0000313" key="5">
    <source>
        <dbReference type="EMBL" id="NMF57164.1"/>
    </source>
</evidence>
<proteinExistence type="inferred from homology"/>
<keyword evidence="1" id="KW-0547">Nucleotide-binding</keyword>
<feature type="domain" description="PIN" evidence="4">
    <location>
        <begin position="3"/>
        <end position="131"/>
    </location>
</feature>
<dbReference type="SUPFAM" id="SSF52540">
    <property type="entry name" value="P-loop containing nucleoside triphosphate hydrolases"/>
    <property type="match status" value="1"/>
</dbReference>
<sequence>MKKTFVLDTNVLLYDPTAMRRFEDNEVVLPMTIIEELDRFKKQPEMIGRNARQVSRELDDLRSQGNIIKGIDLENGGLLRVALCDRETLKTLPIELEGDRNDNAILAVALELKKHCQCRVVMVSKDTNLRIKADALGLEAEDYETNKVDISELYTGLAEVTVRSDKIDQLFKHDAITLEGEFCPNQAVMLVDEINPSHTALAIVKDCHQHSSKLVALNEIANAGVLGIKARNREQKFALDLLLNDAIPLVTLVGKAGTGKTLLAIAVGLHKVSDEHSYTRLLISRPVIPMGKDIGYLPGDIKEKLTPWMQPIYDNFDLIFGAQSPKDTKEKRSLHPHVRRGHEDLIERGLLQIEPLTYIRGRTIPQQFLIVDEAQNLTPHEVKTILTRAGEGTKVVLTGDPEQIDSPFIDAASNGLTYVVERFKNDPLAGHITLSKGERSPLAERSTELL</sequence>
<protein>
    <submittedName>
        <fullName evidence="5">PhoH family protein</fullName>
    </submittedName>
</protein>
<reference evidence="5 6" key="1">
    <citation type="submission" date="2020-03" db="EMBL/GenBank/DDBJ databases">
        <title>Draft Genome Sequence of 2-Methylisoborneol Producing Pseudanabaena yagii Strain GIHE-NHR1 Isolated from North Han River in South Korea.</title>
        <authorList>
            <person name="Jeong J."/>
        </authorList>
    </citation>
    <scope>NUCLEOTIDE SEQUENCE [LARGE SCALE GENOMIC DNA]</scope>
    <source>
        <strain evidence="5 6">GIHE-NHR1</strain>
    </source>
</reference>
<dbReference type="InterPro" id="IPR002716">
    <property type="entry name" value="PIN_dom"/>
</dbReference>
<gene>
    <name evidence="5" type="ORF">HC246_03805</name>
</gene>
<dbReference type="Proteomes" id="UP000738376">
    <property type="component" value="Unassembled WGS sequence"/>
</dbReference>
<evidence type="ECO:0000256" key="1">
    <source>
        <dbReference type="ARBA" id="ARBA00022741"/>
    </source>
</evidence>
<dbReference type="SMART" id="SM00670">
    <property type="entry name" value="PINc"/>
    <property type="match status" value="1"/>
</dbReference>
<dbReference type="InterPro" id="IPR027417">
    <property type="entry name" value="P-loop_NTPase"/>
</dbReference>
<dbReference type="PANTHER" id="PTHR30473:SF2">
    <property type="entry name" value="PIN DOMAIN-CONTAINING PROTEIN"/>
    <property type="match status" value="1"/>
</dbReference>
<dbReference type="PANTHER" id="PTHR30473">
    <property type="entry name" value="PROTEIN PHOH"/>
    <property type="match status" value="1"/>
</dbReference>
<dbReference type="Gene3D" id="3.40.50.1010">
    <property type="entry name" value="5'-nuclease"/>
    <property type="match status" value="1"/>
</dbReference>
<keyword evidence="6" id="KW-1185">Reference proteome</keyword>
<dbReference type="Pfam" id="PF02562">
    <property type="entry name" value="PhoH"/>
    <property type="match status" value="1"/>
</dbReference>
<dbReference type="CDD" id="cd09883">
    <property type="entry name" value="PIN_VapC_PhoHL-ATPase"/>
    <property type="match status" value="1"/>
</dbReference>